<evidence type="ECO:0000313" key="1">
    <source>
        <dbReference type="EMBL" id="GIE47968.1"/>
    </source>
</evidence>
<proteinExistence type="predicted"/>
<accession>A0A919JC15</accession>
<dbReference type="AlphaFoldDB" id="A0A919JC15"/>
<reference evidence="1" key="1">
    <citation type="submission" date="2021-01" db="EMBL/GenBank/DDBJ databases">
        <title>Whole genome shotgun sequence of Actinoplanes nipponensis NBRC 14063.</title>
        <authorList>
            <person name="Komaki H."/>
            <person name="Tamura T."/>
        </authorList>
    </citation>
    <scope>NUCLEOTIDE SEQUENCE</scope>
    <source>
        <strain evidence="1">NBRC 14063</strain>
    </source>
</reference>
<dbReference type="EMBL" id="BOMQ01000018">
    <property type="protein sequence ID" value="GIE47968.1"/>
    <property type="molecule type" value="Genomic_DNA"/>
</dbReference>
<name>A0A919JC15_9ACTN</name>
<protein>
    <recommendedName>
        <fullName evidence="3">Ribulose 1,5-bisphosphate carboxylase large subunit</fullName>
    </recommendedName>
</protein>
<evidence type="ECO:0000313" key="2">
    <source>
        <dbReference type="Proteomes" id="UP000647172"/>
    </source>
</evidence>
<dbReference type="Proteomes" id="UP000647172">
    <property type="component" value="Unassembled WGS sequence"/>
</dbReference>
<comment type="caution">
    <text evidence="1">The sequence shown here is derived from an EMBL/GenBank/DDBJ whole genome shotgun (WGS) entry which is preliminary data.</text>
</comment>
<dbReference type="RefSeq" id="WP_203766295.1">
    <property type="nucleotide sequence ID" value="NZ_BAAAYJ010000034.1"/>
</dbReference>
<gene>
    <name evidence="1" type="ORF">Ani05nite_15020</name>
</gene>
<keyword evidence="2" id="KW-1185">Reference proteome</keyword>
<sequence length="252" mass="26271">MPLLPSPAAFVEITRYAVGQVVETAATLATVPFRVLGLLGQTELLVSRMTMLAESAEALVGRVDGVVDGIESTLRETKVIMAAAALAVDEVTATAARAALVVDGASATVKGAAAAVTGASAIVADAGQITGAASGVVRQASATSAEARELLDGYAPALRRAAPLAVRFIEELTPEEVTAAIRMIDELPRLRRHLTEDVMPLLGKLDQVGPDLHSLLEVTNDLHLAIIGLPGLKMLRRRGEERVAEDDATNGR</sequence>
<evidence type="ECO:0008006" key="3">
    <source>
        <dbReference type="Google" id="ProtNLM"/>
    </source>
</evidence>
<organism evidence="1 2">
    <name type="scientific">Actinoplanes nipponensis</name>
    <dbReference type="NCBI Taxonomy" id="135950"/>
    <lineage>
        <taxon>Bacteria</taxon>
        <taxon>Bacillati</taxon>
        <taxon>Actinomycetota</taxon>
        <taxon>Actinomycetes</taxon>
        <taxon>Micromonosporales</taxon>
        <taxon>Micromonosporaceae</taxon>
        <taxon>Actinoplanes</taxon>
    </lineage>
</organism>